<name>A0A9X3T5P1_9ACTN</name>
<keyword evidence="2" id="KW-1185">Reference proteome</keyword>
<comment type="caution">
    <text evidence="1">The sequence shown here is derived from an EMBL/GenBank/DDBJ whole genome shotgun (WGS) entry which is preliminary data.</text>
</comment>
<sequence>MRDPLRYKFDRLLDDLDQRFRARTFHDHGEELAQYWKPLAEGKETRWYWLRRPITLPPIW</sequence>
<dbReference type="RefSeq" id="WP_270112242.1">
    <property type="nucleotide sequence ID" value="NZ_JAPZVP010000020.1"/>
</dbReference>
<evidence type="ECO:0000313" key="2">
    <source>
        <dbReference type="Proteomes" id="UP001146067"/>
    </source>
</evidence>
<dbReference type="Proteomes" id="UP001146067">
    <property type="component" value="Unassembled WGS sequence"/>
</dbReference>
<dbReference type="EMBL" id="JAPZVP010000020">
    <property type="protein sequence ID" value="MDA1362185.1"/>
    <property type="molecule type" value="Genomic_DNA"/>
</dbReference>
<protein>
    <submittedName>
        <fullName evidence="1">Uncharacterized protein</fullName>
    </submittedName>
</protein>
<organism evidence="1 2">
    <name type="scientific">Glycomyces luteolus</name>
    <dbReference type="NCBI Taxonomy" id="2670330"/>
    <lineage>
        <taxon>Bacteria</taxon>
        <taxon>Bacillati</taxon>
        <taxon>Actinomycetota</taxon>
        <taxon>Actinomycetes</taxon>
        <taxon>Glycomycetales</taxon>
        <taxon>Glycomycetaceae</taxon>
        <taxon>Glycomyces</taxon>
    </lineage>
</organism>
<proteinExistence type="predicted"/>
<gene>
    <name evidence="1" type="ORF">O1R50_21340</name>
</gene>
<evidence type="ECO:0000313" key="1">
    <source>
        <dbReference type="EMBL" id="MDA1362185.1"/>
    </source>
</evidence>
<accession>A0A9X3T5P1</accession>
<reference evidence="1" key="1">
    <citation type="submission" date="2022-12" db="EMBL/GenBank/DDBJ databases">
        <title>Gycomyces niveus sp.nov.,a novel actinomycete isolated from soil in Shouguan.</title>
        <authorList>
            <person name="Yang X."/>
        </authorList>
    </citation>
    <scope>NUCLEOTIDE SEQUENCE</scope>
    <source>
        <strain evidence="1">NEAU-A15</strain>
    </source>
</reference>
<dbReference type="AlphaFoldDB" id="A0A9X3T5P1"/>